<dbReference type="Pfam" id="PF04882">
    <property type="entry name" value="Peroxin-3"/>
    <property type="match status" value="2"/>
</dbReference>
<dbReference type="PANTHER" id="PTHR28080">
    <property type="entry name" value="PEROXISOMAL BIOGENESIS FACTOR 3"/>
    <property type="match status" value="1"/>
</dbReference>
<proteinExistence type="predicted"/>
<comment type="caution">
    <text evidence="2">The sequence shown here is derived from an EMBL/GenBank/DDBJ whole genome shotgun (WGS) entry which is preliminary data.</text>
</comment>
<feature type="region of interest" description="Disordered" evidence="1">
    <location>
        <begin position="1"/>
        <end position="37"/>
    </location>
</feature>
<dbReference type="GO" id="GO:0005778">
    <property type="term" value="C:peroxisomal membrane"/>
    <property type="evidence" value="ECO:0007669"/>
    <property type="project" value="InterPro"/>
</dbReference>
<evidence type="ECO:0008006" key="4">
    <source>
        <dbReference type="Google" id="ProtNLM"/>
    </source>
</evidence>
<dbReference type="InterPro" id="IPR006966">
    <property type="entry name" value="Peroxin-3"/>
</dbReference>
<feature type="compositionally biased region" description="Low complexity" evidence="1">
    <location>
        <begin position="1"/>
        <end position="11"/>
    </location>
</feature>
<dbReference type="Proteomes" id="UP000033140">
    <property type="component" value="Unassembled WGS sequence"/>
</dbReference>
<dbReference type="EMBL" id="BACD03000041">
    <property type="protein sequence ID" value="GAO51099.1"/>
    <property type="molecule type" value="Genomic_DNA"/>
</dbReference>
<protein>
    <recommendedName>
        <fullName evidence="4">Peroxin-3</fullName>
    </recommendedName>
</protein>
<dbReference type="PANTHER" id="PTHR28080:SF1">
    <property type="entry name" value="PEROXISOMAL BIOGENESIS FACTOR 3"/>
    <property type="match status" value="1"/>
</dbReference>
<feature type="compositionally biased region" description="Basic and acidic residues" evidence="1">
    <location>
        <begin position="13"/>
        <end position="32"/>
    </location>
</feature>
<keyword evidence="3" id="KW-1185">Reference proteome</keyword>
<dbReference type="GO" id="GO:0030674">
    <property type="term" value="F:protein-macromolecule adaptor activity"/>
    <property type="evidence" value="ECO:0007669"/>
    <property type="project" value="TreeGrafter"/>
</dbReference>
<dbReference type="STRING" id="698492.A0A0E9NMM8"/>
<dbReference type="GO" id="GO:0045046">
    <property type="term" value="P:protein import into peroxisome membrane"/>
    <property type="evidence" value="ECO:0007669"/>
    <property type="project" value="TreeGrafter"/>
</dbReference>
<evidence type="ECO:0000256" key="1">
    <source>
        <dbReference type="SAM" id="MobiDB-lite"/>
    </source>
</evidence>
<reference evidence="2 3" key="1">
    <citation type="journal article" date="2011" name="J. Gen. Appl. Microbiol.">
        <title>Draft genome sequencing of the enigmatic yeast Saitoella complicata.</title>
        <authorList>
            <person name="Nishida H."/>
            <person name="Hamamoto M."/>
            <person name="Sugiyama J."/>
        </authorList>
    </citation>
    <scope>NUCLEOTIDE SEQUENCE [LARGE SCALE GENOMIC DNA]</scope>
    <source>
        <strain evidence="2 3">NRRL Y-17804</strain>
    </source>
</reference>
<evidence type="ECO:0000313" key="3">
    <source>
        <dbReference type="Proteomes" id="UP000033140"/>
    </source>
</evidence>
<reference evidence="2 3" key="2">
    <citation type="journal article" date="2014" name="J. Gen. Appl. Microbiol.">
        <title>The early diverging ascomycetous budding yeast Saitoella complicata has three histone deacetylases belonging to the Clr6, Hos2, and Rpd3 lineages.</title>
        <authorList>
            <person name="Nishida H."/>
            <person name="Matsumoto T."/>
            <person name="Kondo S."/>
            <person name="Hamamoto M."/>
            <person name="Yoshikawa H."/>
        </authorList>
    </citation>
    <scope>NUCLEOTIDE SEQUENCE [LARGE SCALE GENOMIC DNA]</scope>
    <source>
        <strain evidence="2 3">NRRL Y-17804</strain>
    </source>
</reference>
<organism evidence="2 3">
    <name type="scientific">Saitoella complicata (strain BCRC 22490 / CBS 7301 / JCM 7358 / NBRC 10748 / NRRL Y-17804)</name>
    <dbReference type="NCBI Taxonomy" id="698492"/>
    <lineage>
        <taxon>Eukaryota</taxon>
        <taxon>Fungi</taxon>
        <taxon>Dikarya</taxon>
        <taxon>Ascomycota</taxon>
        <taxon>Taphrinomycotina</taxon>
        <taxon>Taphrinomycotina incertae sedis</taxon>
        <taxon>Saitoella</taxon>
    </lineage>
</organism>
<sequence>MEAAAAAAAAAETPRHDRTRHDHPNNSRDQRTHSSSIHSSALSMFQSIRGFLSRHRRAIGVTTVVASAAYLATQYVSSKIKEVQERAMGERTAKENLRRRFEQNQQDCTFTLLALFPSLAEQVSHELDVEGITADLQRKKAPSKAAEGDEAGSMISGMSEVAGDGNGRSKAELWNDLKILSITRTLTLIYCLVLLTVLTRVQLNIIGRGTYVASVVSLWSPVLNNEVRIEEEDGDERTDLERDYLSFSWWLIHNGWKGLSAKVKTAVEELIGGMSLKEELSLAQFDLIISRIRAIVEKESFLQFLLPLTPGEEAQVLQQFTDRDGSCDADGAEGIILPSLPLRHLIDETHDFLSSPDAVIVINQLLNAGVHTLIENMAAAIYPSEPSVDNTDILQRRVRLASMLPVITREAKRIEQAKEYAREMEAGSDGLVRFSAIVYSSYDKGRLAAADGLNGYSEEN</sequence>
<reference evidence="2 3" key="3">
    <citation type="journal article" date="2015" name="Genome Announc.">
        <title>Draft Genome Sequence of the Archiascomycetous Yeast Saitoella complicata.</title>
        <authorList>
            <person name="Yamauchi K."/>
            <person name="Kondo S."/>
            <person name="Hamamoto M."/>
            <person name="Takahashi Y."/>
            <person name="Ogura Y."/>
            <person name="Hayashi T."/>
            <person name="Nishida H."/>
        </authorList>
    </citation>
    <scope>NUCLEOTIDE SEQUENCE [LARGE SCALE GENOMIC DNA]</scope>
    <source>
        <strain evidence="2 3">NRRL Y-17804</strain>
    </source>
</reference>
<name>A0A0E9NMM8_SAICN</name>
<dbReference type="OMA" id="FTRTVCA"/>
<dbReference type="AlphaFoldDB" id="A0A0E9NMM8"/>
<gene>
    <name evidence="2" type="ORF">G7K_5210-t1</name>
</gene>
<evidence type="ECO:0000313" key="2">
    <source>
        <dbReference type="EMBL" id="GAO51099.1"/>
    </source>
</evidence>
<accession>A0A0E9NMM8</accession>